<comment type="caution">
    <text evidence="3">The sequence shown here is derived from an EMBL/GenBank/DDBJ whole genome shotgun (WGS) entry which is preliminary data.</text>
</comment>
<dbReference type="InterPro" id="IPR043738">
    <property type="entry name" value="DUF5683"/>
</dbReference>
<proteinExistence type="predicted"/>
<evidence type="ECO:0000313" key="4">
    <source>
        <dbReference type="Proteomes" id="UP000541352"/>
    </source>
</evidence>
<gene>
    <name evidence="3" type="ORF">FHS57_005225</name>
</gene>
<organism evidence="3 4">
    <name type="scientific">Runella defluvii</name>
    <dbReference type="NCBI Taxonomy" id="370973"/>
    <lineage>
        <taxon>Bacteria</taxon>
        <taxon>Pseudomonadati</taxon>
        <taxon>Bacteroidota</taxon>
        <taxon>Cytophagia</taxon>
        <taxon>Cytophagales</taxon>
        <taxon>Spirosomataceae</taxon>
        <taxon>Runella</taxon>
    </lineage>
</organism>
<evidence type="ECO:0000256" key="1">
    <source>
        <dbReference type="SAM" id="Phobius"/>
    </source>
</evidence>
<keyword evidence="1" id="KW-0472">Membrane</keyword>
<name>A0A7W5ZT18_9BACT</name>
<evidence type="ECO:0000259" key="2">
    <source>
        <dbReference type="Pfam" id="PF18935"/>
    </source>
</evidence>
<protein>
    <recommendedName>
        <fullName evidence="2">DUF5683 domain-containing protein</fullName>
    </recommendedName>
</protein>
<dbReference type="Proteomes" id="UP000541352">
    <property type="component" value="Unassembled WGS sequence"/>
</dbReference>
<sequence>MRTLGIFFSLWLWSGVMVVKAQQTATDSLQKRLSKAVSSLAADSTVLDSLKNKKVSKSSLAKSSLNDAALKKHSPRKAAYYSLMFPGLGQAYNRQYWKMPFVYGGLGAVVYFIRFYHIRYQDFLWPYYFSYDLTTGKQLRTEAEVFLRSQNQTRTLTLDRITQGKDFYRRYRDLNFLLVVGVWALAAVEANVSAHLKTFDMSEDLSFRFEPDTYNNSFTGQVYGVKVVVPIK</sequence>
<keyword evidence="1" id="KW-1133">Transmembrane helix</keyword>
<reference evidence="3 4" key="1">
    <citation type="submission" date="2020-08" db="EMBL/GenBank/DDBJ databases">
        <title>Genomic Encyclopedia of Type Strains, Phase IV (KMG-IV): sequencing the most valuable type-strain genomes for metagenomic binning, comparative biology and taxonomic classification.</title>
        <authorList>
            <person name="Goeker M."/>
        </authorList>
    </citation>
    <scope>NUCLEOTIDE SEQUENCE [LARGE SCALE GENOMIC DNA]</scope>
    <source>
        <strain evidence="3 4">DSM 17976</strain>
    </source>
</reference>
<dbReference type="EMBL" id="JACIBY010000014">
    <property type="protein sequence ID" value="MBB3841204.1"/>
    <property type="molecule type" value="Genomic_DNA"/>
</dbReference>
<dbReference type="AlphaFoldDB" id="A0A7W5ZT18"/>
<accession>A0A7W5ZT18</accession>
<keyword evidence="1" id="KW-0812">Transmembrane</keyword>
<feature type="transmembrane region" description="Helical" evidence="1">
    <location>
        <begin position="174"/>
        <end position="196"/>
    </location>
</feature>
<keyword evidence="4" id="KW-1185">Reference proteome</keyword>
<feature type="domain" description="DUF5683" evidence="2">
    <location>
        <begin position="72"/>
        <end position="228"/>
    </location>
</feature>
<evidence type="ECO:0000313" key="3">
    <source>
        <dbReference type="EMBL" id="MBB3841204.1"/>
    </source>
</evidence>
<dbReference type="RefSeq" id="WP_183978714.1">
    <property type="nucleotide sequence ID" value="NZ_JACIBY010000014.1"/>
</dbReference>
<feature type="transmembrane region" description="Helical" evidence="1">
    <location>
        <begin position="96"/>
        <end position="116"/>
    </location>
</feature>
<dbReference type="Pfam" id="PF18935">
    <property type="entry name" value="DUF5683"/>
    <property type="match status" value="1"/>
</dbReference>